<sequence length="221" mass="24419">MSRPVTTYRGGGNVRRTFQELKRRGAQVLVIGDVPEAVSRRATRRLLGHPDEDRYRVLALTDSGVDDAAWFPGAYAPDDDEVALVDERELRGATVADTPTEPSRPETTVLRRIDAEIREWEPAETPPPAVLRVGVYSLETLLEAHGVGAVRTLTDRLTSVVRRVRGIGHYHLPRAPDTDAVAELEPVFDARLELRRAGTGPEQRWHLPGRGATGWVALGEP</sequence>
<dbReference type="AlphaFoldDB" id="A0A0P7GBD1"/>
<dbReference type="Proteomes" id="UP000050535">
    <property type="component" value="Unassembled WGS sequence"/>
</dbReference>
<dbReference type="OrthoDB" id="252760at2157"/>
<accession>A0A0P7GBD1</accession>
<gene>
    <name evidence="1" type="ORF">SY89_01699</name>
</gene>
<dbReference type="RefSeq" id="WP_054583740.1">
    <property type="nucleotide sequence ID" value="NZ_LGUC01000001.1"/>
</dbReference>
<dbReference type="Pfam" id="PF24336">
    <property type="entry name" value="DUF7504"/>
    <property type="match status" value="1"/>
</dbReference>
<comment type="caution">
    <text evidence="1">The sequence shown here is derived from an EMBL/GenBank/DDBJ whole genome shotgun (WGS) entry which is preliminary data.</text>
</comment>
<dbReference type="InterPro" id="IPR055927">
    <property type="entry name" value="DUF7504"/>
</dbReference>
<keyword evidence="2" id="KW-1185">Reference proteome</keyword>
<organism evidence="1 2">
    <name type="scientific">Halolamina pelagica</name>
    <dbReference type="NCBI Taxonomy" id="699431"/>
    <lineage>
        <taxon>Archaea</taxon>
        <taxon>Methanobacteriati</taxon>
        <taxon>Methanobacteriota</taxon>
        <taxon>Stenosarchaea group</taxon>
        <taxon>Halobacteria</taxon>
        <taxon>Halobacteriales</taxon>
        <taxon>Haloferacaceae</taxon>
    </lineage>
</organism>
<name>A0A0P7GBD1_9EURY</name>
<dbReference type="STRING" id="699431.SY89_01699"/>
<evidence type="ECO:0000313" key="2">
    <source>
        <dbReference type="Proteomes" id="UP000050535"/>
    </source>
</evidence>
<reference evidence="2" key="1">
    <citation type="submission" date="2013-11" db="EMBL/GenBank/DDBJ databases">
        <authorList>
            <person name="Hoang H.T."/>
            <person name="Killian M.L."/>
            <person name="Madson D.M."/>
            <person name="Arruda P.H.E."/>
            <person name="Sun D."/>
            <person name="Schwartz K.J."/>
            <person name="Yoon K."/>
        </authorList>
    </citation>
    <scope>NUCLEOTIDE SEQUENCE [LARGE SCALE GENOMIC DNA]</scope>
    <source>
        <strain evidence="2">CDK2</strain>
    </source>
</reference>
<protein>
    <submittedName>
        <fullName evidence="1">Uncharacterized protein</fullName>
    </submittedName>
</protein>
<dbReference type="EMBL" id="LGUC01000001">
    <property type="protein sequence ID" value="KPN30958.1"/>
    <property type="molecule type" value="Genomic_DNA"/>
</dbReference>
<proteinExistence type="predicted"/>
<evidence type="ECO:0000313" key="1">
    <source>
        <dbReference type="EMBL" id="KPN30958.1"/>
    </source>
</evidence>